<gene>
    <name evidence="2" type="ORF">AFUS01_LOCUS12492</name>
</gene>
<sequence>MIILVLVHFPVKFGINSQSCLPQPQIRLLDDDYQVEWRADLQTENITFTITAKTLGYVGFGLSPAGGMKGADIIIGGIQDGKSYFADYHAIGRQTPIVDASQDWGLLSASQNVTHTTLKVTRVFNTCDNEDVSINNDTTKIIWAIGDTDNILQHRKRGADSVNILDAPASQWNATDSEIWHIDVKTKLPSEDTVYWCTAHKSPPFDVKRHVVGFR</sequence>
<evidence type="ECO:0000259" key="1">
    <source>
        <dbReference type="PROSITE" id="PS50836"/>
    </source>
</evidence>
<dbReference type="InterPro" id="IPR000945">
    <property type="entry name" value="DBH-like"/>
</dbReference>
<dbReference type="PANTHER" id="PTHR10157:SF23">
    <property type="entry name" value="MOXD1 HOMOLOG 1"/>
    <property type="match status" value="1"/>
</dbReference>
<dbReference type="OrthoDB" id="10003276at2759"/>
<dbReference type="GO" id="GO:0005507">
    <property type="term" value="F:copper ion binding"/>
    <property type="evidence" value="ECO:0007669"/>
    <property type="project" value="TreeGrafter"/>
</dbReference>
<reference evidence="2" key="1">
    <citation type="submission" date="2021-06" db="EMBL/GenBank/DDBJ databases">
        <authorList>
            <person name="Hodson N. C."/>
            <person name="Mongue J. A."/>
            <person name="Jaron S. K."/>
        </authorList>
    </citation>
    <scope>NUCLEOTIDE SEQUENCE</scope>
</reference>
<organism evidence="2 3">
    <name type="scientific">Allacma fusca</name>
    <dbReference type="NCBI Taxonomy" id="39272"/>
    <lineage>
        <taxon>Eukaryota</taxon>
        <taxon>Metazoa</taxon>
        <taxon>Ecdysozoa</taxon>
        <taxon>Arthropoda</taxon>
        <taxon>Hexapoda</taxon>
        <taxon>Collembola</taxon>
        <taxon>Symphypleona</taxon>
        <taxon>Sminthuridae</taxon>
        <taxon>Allacma</taxon>
    </lineage>
</organism>
<dbReference type="GO" id="GO:0006589">
    <property type="term" value="P:octopamine biosynthetic process"/>
    <property type="evidence" value="ECO:0007669"/>
    <property type="project" value="TreeGrafter"/>
</dbReference>
<dbReference type="InterPro" id="IPR045266">
    <property type="entry name" value="DOH_DOMON"/>
</dbReference>
<dbReference type="PROSITE" id="PS50836">
    <property type="entry name" value="DOMON"/>
    <property type="match status" value="1"/>
</dbReference>
<dbReference type="CDD" id="cd09631">
    <property type="entry name" value="DOMON_DOH"/>
    <property type="match status" value="1"/>
</dbReference>
<dbReference type="GO" id="GO:0030667">
    <property type="term" value="C:secretory granule membrane"/>
    <property type="evidence" value="ECO:0007669"/>
    <property type="project" value="TreeGrafter"/>
</dbReference>
<protein>
    <recommendedName>
        <fullName evidence="1">DOMON domain-containing protein</fullName>
    </recommendedName>
</protein>
<evidence type="ECO:0000313" key="2">
    <source>
        <dbReference type="EMBL" id="CAG7723402.1"/>
    </source>
</evidence>
<dbReference type="Proteomes" id="UP000708208">
    <property type="component" value="Unassembled WGS sequence"/>
</dbReference>
<dbReference type="Pfam" id="PF03351">
    <property type="entry name" value="DOMON"/>
    <property type="match status" value="1"/>
</dbReference>
<dbReference type="GO" id="GO:0005615">
    <property type="term" value="C:extracellular space"/>
    <property type="evidence" value="ECO:0007669"/>
    <property type="project" value="TreeGrafter"/>
</dbReference>
<dbReference type="GO" id="GO:0042421">
    <property type="term" value="P:norepinephrine biosynthetic process"/>
    <property type="evidence" value="ECO:0007669"/>
    <property type="project" value="TreeGrafter"/>
</dbReference>
<feature type="non-terminal residue" evidence="2">
    <location>
        <position position="1"/>
    </location>
</feature>
<dbReference type="GO" id="GO:0042420">
    <property type="term" value="P:dopamine catabolic process"/>
    <property type="evidence" value="ECO:0007669"/>
    <property type="project" value="TreeGrafter"/>
</dbReference>
<dbReference type="AlphaFoldDB" id="A0A8J2JRA3"/>
<name>A0A8J2JRA3_9HEXA</name>
<comment type="caution">
    <text evidence="2">The sequence shown here is derived from an EMBL/GenBank/DDBJ whole genome shotgun (WGS) entry which is preliminary data.</text>
</comment>
<dbReference type="EMBL" id="CAJVCH010098843">
    <property type="protein sequence ID" value="CAG7723402.1"/>
    <property type="molecule type" value="Genomic_DNA"/>
</dbReference>
<dbReference type="PANTHER" id="PTHR10157">
    <property type="entry name" value="DOPAMINE BETA HYDROXYLASE RELATED"/>
    <property type="match status" value="1"/>
</dbReference>
<dbReference type="InterPro" id="IPR005018">
    <property type="entry name" value="DOMON_domain"/>
</dbReference>
<proteinExistence type="predicted"/>
<dbReference type="GO" id="GO:0004500">
    <property type="term" value="F:dopamine beta-monooxygenase activity"/>
    <property type="evidence" value="ECO:0007669"/>
    <property type="project" value="InterPro"/>
</dbReference>
<keyword evidence="3" id="KW-1185">Reference proteome</keyword>
<accession>A0A8J2JRA3</accession>
<dbReference type="SMART" id="SM00664">
    <property type="entry name" value="DoH"/>
    <property type="match status" value="1"/>
</dbReference>
<feature type="domain" description="DOMON" evidence="1">
    <location>
        <begin position="31"/>
        <end position="146"/>
    </location>
</feature>
<evidence type="ECO:0000313" key="3">
    <source>
        <dbReference type="Proteomes" id="UP000708208"/>
    </source>
</evidence>